<comment type="caution">
    <text evidence="1">The sequence shown here is derived from an EMBL/GenBank/DDBJ whole genome shotgun (WGS) entry which is preliminary data.</text>
</comment>
<evidence type="ECO:0000313" key="1">
    <source>
        <dbReference type="EMBL" id="MFC4068328.1"/>
    </source>
</evidence>
<name>A0ABV8IVL8_9ACTN</name>
<proteinExistence type="predicted"/>
<gene>
    <name evidence="1" type="ORF">ACFO0C_25655</name>
</gene>
<dbReference type="Proteomes" id="UP001595867">
    <property type="component" value="Unassembled WGS sequence"/>
</dbReference>
<organism evidence="1 2">
    <name type="scientific">Actinoplanes subglobosus</name>
    <dbReference type="NCBI Taxonomy" id="1547892"/>
    <lineage>
        <taxon>Bacteria</taxon>
        <taxon>Bacillati</taxon>
        <taxon>Actinomycetota</taxon>
        <taxon>Actinomycetes</taxon>
        <taxon>Micromonosporales</taxon>
        <taxon>Micromonosporaceae</taxon>
        <taxon>Actinoplanes</taxon>
    </lineage>
</organism>
<keyword evidence="2" id="KW-1185">Reference proteome</keyword>
<sequence length="159" mass="17571">MLGVHFAITAEQEKILLDADGDDDAVSEIMSDFEEEWADDAFQVETDKAWDAIHRCLTDGSLDPDGGTRPLALTVVGGRHLHDEIYVVHVTAAQTREVAAALLDIDEPWLRARFAGFDDDYDGAADDQDMAYTWSNFIDVRSFFQRAAAAGRAVVFTAM</sequence>
<evidence type="ECO:0000313" key="2">
    <source>
        <dbReference type="Proteomes" id="UP001595867"/>
    </source>
</evidence>
<dbReference type="InterPro" id="IPR015068">
    <property type="entry name" value="DUF1877"/>
</dbReference>
<dbReference type="EMBL" id="JBHSBL010000019">
    <property type="protein sequence ID" value="MFC4068328.1"/>
    <property type="molecule type" value="Genomic_DNA"/>
</dbReference>
<dbReference type="Pfam" id="PF08974">
    <property type="entry name" value="DUF1877"/>
    <property type="match status" value="1"/>
</dbReference>
<accession>A0ABV8IVL8</accession>
<dbReference type="SUPFAM" id="SSF111069">
    <property type="entry name" value="Hypothetical protein yfbM"/>
    <property type="match status" value="1"/>
</dbReference>
<dbReference type="Gene3D" id="3.40.1760.10">
    <property type="entry name" value="YfbM-like super family"/>
    <property type="match status" value="1"/>
</dbReference>
<reference evidence="2" key="1">
    <citation type="journal article" date="2019" name="Int. J. Syst. Evol. Microbiol.">
        <title>The Global Catalogue of Microorganisms (GCM) 10K type strain sequencing project: providing services to taxonomists for standard genome sequencing and annotation.</title>
        <authorList>
            <consortium name="The Broad Institute Genomics Platform"/>
            <consortium name="The Broad Institute Genome Sequencing Center for Infectious Disease"/>
            <person name="Wu L."/>
            <person name="Ma J."/>
        </authorList>
    </citation>
    <scope>NUCLEOTIDE SEQUENCE [LARGE SCALE GENOMIC DNA]</scope>
    <source>
        <strain evidence="2">TBRC 5832</strain>
    </source>
</reference>
<protein>
    <submittedName>
        <fullName evidence="1">DUF1877 family protein</fullName>
    </submittedName>
</protein>
<dbReference type="RefSeq" id="WP_378069229.1">
    <property type="nucleotide sequence ID" value="NZ_JBHSBL010000019.1"/>
</dbReference>
<dbReference type="InterPro" id="IPR035944">
    <property type="entry name" value="YfbM-like_sf"/>
</dbReference>